<keyword evidence="1" id="KW-0812">Transmembrane</keyword>
<name>A0ABT5XF59_9EURY</name>
<gene>
    <name evidence="3" type="ORF">P0O24_06670</name>
</gene>
<organism evidence="3 4">
    <name type="scientific">Candidatus Methanocrinis alkalitolerans</name>
    <dbReference type="NCBI Taxonomy" id="3033395"/>
    <lineage>
        <taxon>Archaea</taxon>
        <taxon>Methanobacteriati</taxon>
        <taxon>Methanobacteriota</taxon>
        <taxon>Stenosarchaea group</taxon>
        <taxon>Methanomicrobia</taxon>
        <taxon>Methanotrichales</taxon>
        <taxon>Methanotrichaceae</taxon>
        <taxon>Methanocrinis</taxon>
    </lineage>
</organism>
<dbReference type="InterPro" id="IPR013783">
    <property type="entry name" value="Ig-like_fold"/>
</dbReference>
<reference evidence="3 4" key="1">
    <citation type="submission" date="2023-03" db="EMBL/GenBank/DDBJ databases">
        <title>Whole genome sequencing of Methanotrichaceae archaeon M04Ac.</title>
        <authorList>
            <person name="Khomyakova M.A."/>
            <person name="Merkel A.Y."/>
            <person name="Slobodkin A.I."/>
        </authorList>
    </citation>
    <scope>NUCLEOTIDE SEQUENCE [LARGE SCALE GENOMIC DNA]</scope>
    <source>
        <strain evidence="3 4">M04Ac</strain>
    </source>
</reference>
<dbReference type="Proteomes" id="UP001215956">
    <property type="component" value="Unassembled WGS sequence"/>
</dbReference>
<dbReference type="Gene3D" id="2.60.40.10">
    <property type="entry name" value="Immunoglobulins"/>
    <property type="match status" value="1"/>
</dbReference>
<protein>
    <recommendedName>
        <fullName evidence="2">DUF7507 domain-containing protein</fullName>
    </recommendedName>
</protein>
<evidence type="ECO:0000313" key="3">
    <source>
        <dbReference type="EMBL" id="MDF0593263.1"/>
    </source>
</evidence>
<evidence type="ECO:0000256" key="1">
    <source>
        <dbReference type="SAM" id="Phobius"/>
    </source>
</evidence>
<dbReference type="InterPro" id="IPR055354">
    <property type="entry name" value="DUF7507"/>
</dbReference>
<dbReference type="NCBIfam" id="TIGR01451">
    <property type="entry name" value="B_ant_repeat"/>
    <property type="match status" value="2"/>
</dbReference>
<feature type="transmembrane region" description="Helical" evidence="1">
    <location>
        <begin position="20"/>
        <end position="42"/>
    </location>
</feature>
<evidence type="ECO:0000259" key="2">
    <source>
        <dbReference type="Pfam" id="PF24346"/>
    </source>
</evidence>
<feature type="non-terminal residue" evidence="3">
    <location>
        <position position="624"/>
    </location>
</feature>
<comment type="caution">
    <text evidence="3">The sequence shown here is derived from an EMBL/GenBank/DDBJ whole genome shotgun (WGS) entry which is preliminary data.</text>
</comment>
<keyword evidence="1" id="KW-1133">Transmembrane helix</keyword>
<evidence type="ECO:0000313" key="4">
    <source>
        <dbReference type="Proteomes" id="UP001215956"/>
    </source>
</evidence>
<dbReference type="EMBL" id="JARFPL010000017">
    <property type="protein sequence ID" value="MDF0593263.1"/>
    <property type="molecule type" value="Genomic_DNA"/>
</dbReference>
<keyword evidence="1" id="KW-0472">Membrane</keyword>
<dbReference type="Pfam" id="PF24346">
    <property type="entry name" value="DUF7507"/>
    <property type="match status" value="2"/>
</dbReference>
<feature type="domain" description="DUF7507" evidence="2">
    <location>
        <begin position="525"/>
        <end position="620"/>
    </location>
</feature>
<sequence length="624" mass="67113">MRIHFDISRPDHALCGVKNISILSVLITAVLGFVVTTGSAVVAPLNEPTYGSAVVDGSYDEWALSNDFFAYMWEAGNPNKPNAVILSKLYLRYDCDKNVLYALVLRDENYIPLKKADDAWIKVYDLGNSPRVSGKSGNDGTPPDFMWVYSGNTLIGYEASFSLPEGTYSFEAHIQISKDRTSSTGRRGNYLTLVIDCPDIPSIDIEKATNGEDADTETGPVVAVGSTITWTYVVKNTGNVPLANVVVTDDQGMTPIYVGGDTNNDGILDPDETWTYEATGTAVAGQNKKVGTAKGTYDGKEVVDTDPTHYLSSSVSPCDQYNVTFNGKTTVGNNTRFDYRVCATDNAPFDISHWTVELEVSTSGSIEVTKAVVGDCDGETEFKICIDGPQEDCATFGCDGGKYTFSNLPFGTYYISEDDPGEGWEYTIDPEQVTLSGCSIKVLSASHKYAIGRDPTTGVTGIKFDIPIEKGTCTDFWFVLDGEWVTGTVDAAIKAGQEVCYYSVSGPICIGKAYVTASNYLVVPEPSISIEKATNGQDADSPTGPVLNSGDLVTWTYVVTNTGNVPLTEVYVTDDVIGPVAGPINLNVGESKTFTKTGTASVGQYSNTAKANGTYQEEEVEDSD</sequence>
<feature type="domain" description="DUF7507" evidence="2">
    <location>
        <begin position="201"/>
        <end position="283"/>
    </location>
</feature>
<proteinExistence type="predicted"/>
<keyword evidence="4" id="KW-1185">Reference proteome</keyword>
<dbReference type="InterPro" id="IPR047589">
    <property type="entry name" value="DUF11_rpt"/>
</dbReference>
<accession>A0ABT5XF59</accession>